<feature type="region of interest" description="Disordered" evidence="1">
    <location>
        <begin position="59"/>
        <end position="112"/>
    </location>
</feature>
<proteinExistence type="predicted"/>
<accession>A0A7S2GAV9</accession>
<feature type="compositionally biased region" description="Polar residues" evidence="1">
    <location>
        <begin position="69"/>
        <end position="79"/>
    </location>
</feature>
<organism evidence="2">
    <name type="scientific">Octactis speculum</name>
    <dbReference type="NCBI Taxonomy" id="3111310"/>
    <lineage>
        <taxon>Eukaryota</taxon>
        <taxon>Sar</taxon>
        <taxon>Stramenopiles</taxon>
        <taxon>Ochrophyta</taxon>
        <taxon>Dictyochophyceae</taxon>
        <taxon>Dictyochales</taxon>
        <taxon>Dictyochaceae</taxon>
        <taxon>Octactis</taxon>
    </lineage>
</organism>
<dbReference type="AlphaFoldDB" id="A0A7S2GAV9"/>
<feature type="compositionally biased region" description="Basic and acidic residues" evidence="1">
    <location>
        <begin position="59"/>
        <end position="68"/>
    </location>
</feature>
<evidence type="ECO:0000313" key="2">
    <source>
        <dbReference type="EMBL" id="CAD9438126.1"/>
    </source>
</evidence>
<evidence type="ECO:0000256" key="1">
    <source>
        <dbReference type="SAM" id="MobiDB-lite"/>
    </source>
</evidence>
<reference evidence="2" key="1">
    <citation type="submission" date="2021-01" db="EMBL/GenBank/DDBJ databases">
        <authorList>
            <person name="Corre E."/>
            <person name="Pelletier E."/>
            <person name="Niang G."/>
            <person name="Scheremetjew M."/>
            <person name="Finn R."/>
            <person name="Kale V."/>
            <person name="Holt S."/>
            <person name="Cochrane G."/>
            <person name="Meng A."/>
            <person name="Brown T."/>
            <person name="Cohen L."/>
        </authorList>
    </citation>
    <scope>NUCLEOTIDE SEQUENCE</scope>
    <source>
        <strain evidence="2">CCMP1381</strain>
    </source>
</reference>
<dbReference type="EMBL" id="HBGS01034483">
    <property type="protein sequence ID" value="CAD9438126.1"/>
    <property type="molecule type" value="Transcribed_RNA"/>
</dbReference>
<protein>
    <submittedName>
        <fullName evidence="2">Uncharacterized protein</fullName>
    </submittedName>
</protein>
<gene>
    <name evidence="2" type="ORF">DSPE1174_LOCUS17782</name>
</gene>
<name>A0A7S2GAV9_9STRA</name>
<sequence>MQTRSSPSLPALHSLAREAGLSGFRTLPKPVLYRKLKDQFNIERLERVHKRGLKRSIDGDLISSDKSDASASETLSTRPSGDRRSKRLARGDRRSSKKPKGKQNSEPLMDPIMLTEIPPGTVTFDFHRPNGTKVVYNLTSLIDYFNTTGDFSEPETRIEFSESDLKKMDQMAEKAKLNKSSVLAAKRDPARFDEANFKRDAMNGLERCAGELVADMLNVIESNDPEEGQMRLVMYLFPLFSDLHRQLLSADTEFAAMCMQHFVSYLSGPPNRPTHDRFGFLPIVLHFLKQVQEGAPGDYGF</sequence>